<dbReference type="AlphaFoldDB" id="A0A5C3L7E9"/>
<evidence type="ECO:0000256" key="2">
    <source>
        <dbReference type="ARBA" id="ARBA00022884"/>
    </source>
</evidence>
<feature type="region of interest" description="Disordered" evidence="4">
    <location>
        <begin position="232"/>
        <end position="258"/>
    </location>
</feature>
<feature type="compositionally biased region" description="Basic and acidic residues" evidence="4">
    <location>
        <begin position="419"/>
        <end position="432"/>
    </location>
</feature>
<dbReference type="Proteomes" id="UP000307440">
    <property type="component" value="Unassembled WGS sequence"/>
</dbReference>
<keyword evidence="7" id="KW-1185">Reference proteome</keyword>
<feature type="compositionally biased region" description="Basic and acidic residues" evidence="4">
    <location>
        <begin position="273"/>
        <end position="297"/>
    </location>
</feature>
<dbReference type="EMBL" id="ML210152">
    <property type="protein sequence ID" value="TFK28939.1"/>
    <property type="molecule type" value="Genomic_DNA"/>
</dbReference>
<reference evidence="6 7" key="1">
    <citation type="journal article" date="2019" name="Nat. Ecol. Evol.">
        <title>Megaphylogeny resolves global patterns of mushroom evolution.</title>
        <authorList>
            <person name="Varga T."/>
            <person name="Krizsan K."/>
            <person name="Foldi C."/>
            <person name="Dima B."/>
            <person name="Sanchez-Garcia M."/>
            <person name="Sanchez-Ramirez S."/>
            <person name="Szollosi G.J."/>
            <person name="Szarkandi J.G."/>
            <person name="Papp V."/>
            <person name="Albert L."/>
            <person name="Andreopoulos W."/>
            <person name="Angelini C."/>
            <person name="Antonin V."/>
            <person name="Barry K.W."/>
            <person name="Bougher N.L."/>
            <person name="Buchanan P."/>
            <person name="Buyck B."/>
            <person name="Bense V."/>
            <person name="Catcheside P."/>
            <person name="Chovatia M."/>
            <person name="Cooper J."/>
            <person name="Damon W."/>
            <person name="Desjardin D."/>
            <person name="Finy P."/>
            <person name="Geml J."/>
            <person name="Haridas S."/>
            <person name="Hughes K."/>
            <person name="Justo A."/>
            <person name="Karasinski D."/>
            <person name="Kautmanova I."/>
            <person name="Kiss B."/>
            <person name="Kocsube S."/>
            <person name="Kotiranta H."/>
            <person name="LaButti K.M."/>
            <person name="Lechner B.E."/>
            <person name="Liimatainen K."/>
            <person name="Lipzen A."/>
            <person name="Lukacs Z."/>
            <person name="Mihaltcheva S."/>
            <person name="Morgado L.N."/>
            <person name="Niskanen T."/>
            <person name="Noordeloos M.E."/>
            <person name="Ohm R.A."/>
            <person name="Ortiz-Santana B."/>
            <person name="Ovrebo C."/>
            <person name="Racz N."/>
            <person name="Riley R."/>
            <person name="Savchenko A."/>
            <person name="Shiryaev A."/>
            <person name="Soop K."/>
            <person name="Spirin V."/>
            <person name="Szebenyi C."/>
            <person name="Tomsovsky M."/>
            <person name="Tulloss R.E."/>
            <person name="Uehling J."/>
            <person name="Grigoriev I.V."/>
            <person name="Vagvolgyi C."/>
            <person name="Papp T."/>
            <person name="Martin F.M."/>
            <person name="Miettinen O."/>
            <person name="Hibbett D.S."/>
            <person name="Nagy L.G."/>
        </authorList>
    </citation>
    <scope>NUCLEOTIDE SEQUENCE [LARGE SCALE GENOMIC DNA]</scope>
    <source>
        <strain evidence="6 7">CBS 121175</strain>
    </source>
</reference>
<dbReference type="SMART" id="SM00360">
    <property type="entry name" value="RRM"/>
    <property type="match status" value="2"/>
</dbReference>
<feature type="compositionally biased region" description="Basic and acidic residues" evidence="4">
    <location>
        <begin position="91"/>
        <end position="104"/>
    </location>
</feature>
<dbReference type="PANTHER" id="PTHR23236">
    <property type="entry name" value="EUKARYOTIC TRANSLATION INITIATION FACTOR 4B/4H"/>
    <property type="match status" value="1"/>
</dbReference>
<evidence type="ECO:0000256" key="3">
    <source>
        <dbReference type="PROSITE-ProRule" id="PRU00176"/>
    </source>
</evidence>
<dbReference type="OrthoDB" id="439808at2759"/>
<feature type="compositionally biased region" description="Low complexity" evidence="4">
    <location>
        <begin position="1"/>
        <end position="19"/>
    </location>
</feature>
<accession>A0A5C3L7E9</accession>
<feature type="compositionally biased region" description="Low complexity" evidence="4">
    <location>
        <begin position="113"/>
        <end position="124"/>
    </location>
</feature>
<sequence length="519" mass="55244">MSSSEASSSSSRSSSSPESIIKKALKRKRTQKAPANLDSGDSDSGSSGSSSGAASDDDSDASDSENAMEVDGDTPALSHAERRKQKKRALKTVDTKTEDSDAPTKKRKLKDGSAAPAAESSAQAKRQNSVWVGNMSFKTTQENLKTFFKECGEITRVHLPMKALARPNLPQENRGFAYVDFATPEANTAAIALSEKPLLGRKLLIKDGGDFSGRPIAPGVDVKTTDSALAQKTHSKTAQKILRNQKQQPAPTLFLGNLPFETTEGDIRGLFEAHRPVKKPVNEKEPSQKEPFKKKESEEETDAAADKEVEAKTSKDKQDDFILKIRMGTFEDSGACKGFAFVDFSSIDNATSALINPRNHHFNGRDLKVEYAGADAVRRGAAKHLLPAGTGKKGDGISSGRPRTGGPRPNAGGRGGAGGRERRDLDRSDKPRTGYTRGGADPAGDDVAAAVDAAMQAVGGVGSPSKAFNTDSREGSDRKKGGGKEHKGPRQRPKPGAALAQAKRETFAIIPSEGKKITF</sequence>
<dbReference type="PROSITE" id="PS50102">
    <property type="entry name" value="RRM"/>
    <property type="match status" value="2"/>
</dbReference>
<dbReference type="InterPro" id="IPR000504">
    <property type="entry name" value="RRM_dom"/>
</dbReference>
<evidence type="ECO:0000256" key="1">
    <source>
        <dbReference type="ARBA" id="ARBA00022737"/>
    </source>
</evidence>
<organism evidence="6 7">
    <name type="scientific">Coprinopsis marcescibilis</name>
    <name type="common">Agaric fungus</name>
    <name type="synonym">Psathyrella marcescibilis</name>
    <dbReference type="NCBI Taxonomy" id="230819"/>
    <lineage>
        <taxon>Eukaryota</taxon>
        <taxon>Fungi</taxon>
        <taxon>Dikarya</taxon>
        <taxon>Basidiomycota</taxon>
        <taxon>Agaricomycotina</taxon>
        <taxon>Agaricomycetes</taxon>
        <taxon>Agaricomycetidae</taxon>
        <taxon>Agaricales</taxon>
        <taxon>Agaricineae</taxon>
        <taxon>Psathyrellaceae</taxon>
        <taxon>Coprinopsis</taxon>
    </lineage>
</organism>
<dbReference type="GO" id="GO:0003723">
    <property type="term" value="F:RNA binding"/>
    <property type="evidence" value="ECO:0007669"/>
    <property type="project" value="UniProtKB-UniRule"/>
</dbReference>
<feature type="compositionally biased region" description="Low complexity" evidence="4">
    <location>
        <begin position="400"/>
        <end position="411"/>
    </location>
</feature>
<protein>
    <recommendedName>
        <fullName evidence="5">RRM domain-containing protein</fullName>
    </recommendedName>
</protein>
<feature type="region of interest" description="Disordered" evidence="4">
    <location>
        <begin position="383"/>
        <end position="519"/>
    </location>
</feature>
<evidence type="ECO:0000256" key="4">
    <source>
        <dbReference type="SAM" id="MobiDB-lite"/>
    </source>
</evidence>
<dbReference type="SUPFAM" id="SSF54928">
    <property type="entry name" value="RNA-binding domain, RBD"/>
    <property type="match status" value="2"/>
</dbReference>
<gene>
    <name evidence="6" type="ORF">FA15DRAFT_664579</name>
</gene>
<keyword evidence="2 3" id="KW-0694">RNA-binding</keyword>
<dbReference type="InterPro" id="IPR035979">
    <property type="entry name" value="RBD_domain_sf"/>
</dbReference>
<evidence type="ECO:0000313" key="7">
    <source>
        <dbReference type="Proteomes" id="UP000307440"/>
    </source>
</evidence>
<dbReference type="Gene3D" id="3.30.70.330">
    <property type="match status" value="2"/>
</dbReference>
<feature type="domain" description="RRM" evidence="5">
    <location>
        <begin position="128"/>
        <end position="210"/>
    </location>
</feature>
<dbReference type="PANTHER" id="PTHR23236:SF119">
    <property type="entry name" value="NUCLEAR RNA-BINDING PROTEIN SART-3"/>
    <property type="match status" value="1"/>
</dbReference>
<proteinExistence type="predicted"/>
<name>A0A5C3L7E9_COPMA</name>
<dbReference type="InterPro" id="IPR012677">
    <property type="entry name" value="Nucleotide-bd_a/b_plait_sf"/>
</dbReference>
<dbReference type="Pfam" id="PF00076">
    <property type="entry name" value="RRM_1"/>
    <property type="match status" value="1"/>
</dbReference>
<feature type="compositionally biased region" description="Low complexity" evidence="4">
    <location>
        <begin position="38"/>
        <end position="54"/>
    </location>
</feature>
<keyword evidence="1" id="KW-0677">Repeat</keyword>
<feature type="region of interest" description="Disordered" evidence="4">
    <location>
        <begin position="1"/>
        <end position="129"/>
    </location>
</feature>
<feature type="compositionally biased region" description="Low complexity" evidence="4">
    <location>
        <begin position="438"/>
        <end position="458"/>
    </location>
</feature>
<evidence type="ECO:0000259" key="5">
    <source>
        <dbReference type="PROSITE" id="PS50102"/>
    </source>
</evidence>
<dbReference type="STRING" id="230819.A0A5C3L7E9"/>
<feature type="domain" description="RRM" evidence="5">
    <location>
        <begin position="251"/>
        <end position="374"/>
    </location>
</feature>
<feature type="compositionally biased region" description="Basic and acidic residues" evidence="4">
    <location>
        <begin position="304"/>
        <end position="316"/>
    </location>
</feature>
<feature type="compositionally biased region" description="Basic residues" evidence="4">
    <location>
        <begin position="81"/>
        <end position="90"/>
    </location>
</feature>
<evidence type="ECO:0000313" key="6">
    <source>
        <dbReference type="EMBL" id="TFK28939.1"/>
    </source>
</evidence>
<feature type="compositionally biased region" description="Acidic residues" evidence="4">
    <location>
        <begin position="55"/>
        <end position="72"/>
    </location>
</feature>
<feature type="region of interest" description="Disordered" evidence="4">
    <location>
        <begin position="273"/>
        <end position="316"/>
    </location>
</feature>
<feature type="compositionally biased region" description="Polar residues" evidence="4">
    <location>
        <begin position="232"/>
        <end position="250"/>
    </location>
</feature>
<feature type="compositionally biased region" description="Basic and acidic residues" evidence="4">
    <location>
        <begin position="471"/>
        <end position="488"/>
    </location>
</feature>